<name>L1JS95_GUITC</name>
<organism evidence="2">
    <name type="scientific">Guillardia theta (strain CCMP2712)</name>
    <name type="common">Cryptophyte</name>
    <dbReference type="NCBI Taxonomy" id="905079"/>
    <lineage>
        <taxon>Eukaryota</taxon>
        <taxon>Cryptophyceae</taxon>
        <taxon>Pyrenomonadales</taxon>
        <taxon>Geminigeraceae</taxon>
        <taxon>Guillardia</taxon>
    </lineage>
</organism>
<dbReference type="EMBL" id="JH992976">
    <property type="protein sequence ID" value="EKX51065.1"/>
    <property type="molecule type" value="Genomic_DNA"/>
</dbReference>
<proteinExistence type="predicted"/>
<accession>L1JS95</accession>
<dbReference type="RefSeq" id="XP_005838045.1">
    <property type="nucleotide sequence ID" value="XM_005837988.1"/>
</dbReference>
<dbReference type="GeneID" id="17307985"/>
<protein>
    <submittedName>
        <fullName evidence="2">Uncharacterized protein</fullName>
    </submittedName>
</protein>
<evidence type="ECO:0000313" key="2">
    <source>
        <dbReference type="EMBL" id="EKX51065.1"/>
    </source>
</evidence>
<dbReference type="AlphaFoldDB" id="L1JS95"/>
<feature type="region of interest" description="Disordered" evidence="1">
    <location>
        <begin position="42"/>
        <end position="72"/>
    </location>
</feature>
<evidence type="ECO:0000256" key="1">
    <source>
        <dbReference type="SAM" id="MobiDB-lite"/>
    </source>
</evidence>
<gene>
    <name evidence="2" type="ORF">GUITHDRAFT_150977</name>
</gene>
<feature type="non-terminal residue" evidence="2">
    <location>
        <position position="72"/>
    </location>
</feature>
<dbReference type="KEGG" id="gtt:GUITHDRAFT_150977"/>
<sequence>RSYPHYGCNLSTNELRNIVLLHSDQTLQVARAKSKTMLDHMRAPKVLKNADANTPLRRIRGGREGRLPSTKQ</sequence>
<dbReference type="PaxDb" id="55529-EKX51065"/>
<reference evidence="2" key="1">
    <citation type="journal article" date="2012" name="Nature">
        <title>Algal genomes reveal evolutionary mosaicism and the fate of nucleomorphs.</title>
        <authorList>
            <consortium name="DOE Joint Genome Institute"/>
            <person name="Curtis B.A."/>
            <person name="Tanifuji G."/>
            <person name="Burki F."/>
            <person name="Gruber A."/>
            <person name="Irimia M."/>
            <person name="Maruyama S."/>
            <person name="Arias M.C."/>
            <person name="Ball S.G."/>
            <person name="Gile G.H."/>
            <person name="Hirakawa Y."/>
            <person name="Hopkins J.F."/>
            <person name="Kuo A."/>
            <person name="Rensing S.A."/>
            <person name="Schmutz J."/>
            <person name="Symeonidi A."/>
            <person name="Elias M."/>
            <person name="Eveleigh R.J."/>
            <person name="Herman E.K."/>
            <person name="Klute M.J."/>
            <person name="Nakayama T."/>
            <person name="Obornik M."/>
            <person name="Reyes-Prieto A."/>
            <person name="Armbrust E.V."/>
            <person name="Aves S.J."/>
            <person name="Beiko R.G."/>
            <person name="Coutinho P."/>
            <person name="Dacks J.B."/>
            <person name="Durnford D.G."/>
            <person name="Fast N.M."/>
            <person name="Green B.R."/>
            <person name="Grisdale C.J."/>
            <person name="Hempel F."/>
            <person name="Henrissat B."/>
            <person name="Hoppner M.P."/>
            <person name="Ishida K."/>
            <person name="Kim E."/>
            <person name="Koreny L."/>
            <person name="Kroth P.G."/>
            <person name="Liu Y."/>
            <person name="Malik S.B."/>
            <person name="Maier U.G."/>
            <person name="McRose D."/>
            <person name="Mock T."/>
            <person name="Neilson J.A."/>
            <person name="Onodera N.T."/>
            <person name="Poole A.M."/>
            <person name="Pritham E.J."/>
            <person name="Richards T.A."/>
            <person name="Rocap G."/>
            <person name="Roy S.W."/>
            <person name="Sarai C."/>
            <person name="Schaack S."/>
            <person name="Shirato S."/>
            <person name="Slamovits C.H."/>
            <person name="Spencer D.F."/>
            <person name="Suzuki S."/>
            <person name="Worden A.Z."/>
            <person name="Zauner S."/>
            <person name="Barry K."/>
            <person name="Bell C."/>
            <person name="Bharti A.K."/>
            <person name="Crow J.A."/>
            <person name="Grimwood J."/>
            <person name="Kramer R."/>
            <person name="Lindquist E."/>
            <person name="Lucas S."/>
            <person name="Salamov A."/>
            <person name="McFadden G.I."/>
            <person name="Lane C.E."/>
            <person name="Keeling P.J."/>
            <person name="Gray M.W."/>
            <person name="Grigoriev I.V."/>
            <person name="Archibald J.M."/>
        </authorList>
    </citation>
    <scope>NUCLEOTIDE SEQUENCE</scope>
    <source>
        <strain evidence="2">CCMP2712</strain>
    </source>
</reference>
<dbReference type="HOGENOM" id="CLU_2730046_0_0_1"/>